<evidence type="ECO:0000256" key="2">
    <source>
        <dbReference type="SAM" id="MobiDB-lite"/>
    </source>
</evidence>
<organism evidence="3">
    <name type="scientific">Ostreococcus mediterraneus</name>
    <dbReference type="NCBI Taxonomy" id="1486918"/>
    <lineage>
        <taxon>Eukaryota</taxon>
        <taxon>Viridiplantae</taxon>
        <taxon>Chlorophyta</taxon>
        <taxon>Mamiellophyceae</taxon>
        <taxon>Mamiellales</taxon>
        <taxon>Bathycoccaceae</taxon>
        <taxon>Ostreococcus</taxon>
    </lineage>
</organism>
<evidence type="ECO:0000313" key="3">
    <source>
        <dbReference type="EMBL" id="CAD8583717.1"/>
    </source>
</evidence>
<dbReference type="EMBL" id="HBEW01005410">
    <property type="protein sequence ID" value="CAD8583717.1"/>
    <property type="molecule type" value="Transcribed_RNA"/>
</dbReference>
<feature type="compositionally biased region" description="Low complexity" evidence="2">
    <location>
        <begin position="30"/>
        <end position="44"/>
    </location>
</feature>
<feature type="region of interest" description="Disordered" evidence="2">
    <location>
        <begin position="1"/>
        <end position="48"/>
    </location>
</feature>
<feature type="coiled-coil region" evidence="1">
    <location>
        <begin position="646"/>
        <end position="702"/>
    </location>
</feature>
<name>A0A7S0PPZ0_9CHLO</name>
<proteinExistence type="predicted"/>
<gene>
    <name evidence="3" type="ORF">OMED0929_LOCUS4534</name>
</gene>
<sequence>MFTRAGRALGADESPSSTSAASSVLTPNVTARSPSATPSTPSTPHGLYAKASSALREAMDGRNNDDGMRYAMINDARRTVQKLSEVLDGGFDAHGLGEDEKDAWLLQVECLREAVEDATANVAGELPSPVPSPVVREASADSSEMFEGLALAPSGTSTDTSDLDLFSGLNIVATPPTPSKTQVEVPQPISPHVLFEANDSEHSSSTPQQVQVRIGYGRDEMEHATEPTTAVPDFTEFGDTPEFTFAQVSRSASVGDLEDVPVFDETSSALVGEFEFALASSPLPTASMDGHSEDELRGLLQTAELRNKAPELAHRSCEVRIEACVKKRSVVGNSAMALVAQINELKSRQEKAVSEDDYEAAATLEDQISGVVNTYADTERKLLALETEFTSTIEESIKALENLVNAGKVSVEELTIFRRGKDELLQARNAQKNQAKQAANHAKEKLQDAKSSADEMIRQINVEIGEVKVRRGALAEPMSTLRAEIEDLRAQLEEKQGAYEAFTVQIQSLDAEEQSLISKAESTKTTAESAEAEIAKFLAVENVDDSEPVGYDEAESAMASIRDGLCTKEQILASTSNALEAMRAFIERESSAIAQEATARLELVTAENRIKTKSRSQKLIASLRLHITELEATKTTAASEKRFKDAADASTEIKRLTQQIEDAEKDIGDRGDDNDGIDTLRAALLDAQRATSRARIARLEEESRVYPTSTDAVRVAIDLTRIKHRDY</sequence>
<evidence type="ECO:0008006" key="4">
    <source>
        <dbReference type="Google" id="ProtNLM"/>
    </source>
</evidence>
<accession>A0A7S0PPZ0</accession>
<feature type="coiled-coil region" evidence="1">
    <location>
        <begin position="421"/>
        <end position="505"/>
    </location>
</feature>
<reference evidence="3" key="1">
    <citation type="submission" date="2021-01" db="EMBL/GenBank/DDBJ databases">
        <authorList>
            <person name="Corre E."/>
            <person name="Pelletier E."/>
            <person name="Niang G."/>
            <person name="Scheremetjew M."/>
            <person name="Finn R."/>
            <person name="Kale V."/>
            <person name="Holt S."/>
            <person name="Cochrane G."/>
            <person name="Meng A."/>
            <person name="Brown T."/>
            <person name="Cohen L."/>
        </authorList>
    </citation>
    <scope>NUCLEOTIDE SEQUENCE</scope>
    <source>
        <strain evidence="3">Clade-D-RCC2572</strain>
    </source>
</reference>
<evidence type="ECO:0000256" key="1">
    <source>
        <dbReference type="SAM" id="Coils"/>
    </source>
</evidence>
<protein>
    <recommendedName>
        <fullName evidence="4">UVR domain-containing protein</fullName>
    </recommendedName>
</protein>
<feature type="compositionally biased region" description="Low complexity" evidence="2">
    <location>
        <begin position="14"/>
        <end position="23"/>
    </location>
</feature>
<keyword evidence="1" id="KW-0175">Coiled coil</keyword>
<dbReference type="AlphaFoldDB" id="A0A7S0PPZ0"/>